<gene>
    <name evidence="2" type="ORF">C8D87_110232</name>
</gene>
<organism evidence="2 3">
    <name type="scientific">Lentzea atacamensis</name>
    <dbReference type="NCBI Taxonomy" id="531938"/>
    <lineage>
        <taxon>Bacteria</taxon>
        <taxon>Bacillati</taxon>
        <taxon>Actinomycetota</taxon>
        <taxon>Actinomycetes</taxon>
        <taxon>Pseudonocardiales</taxon>
        <taxon>Pseudonocardiaceae</taxon>
        <taxon>Lentzea</taxon>
    </lineage>
</organism>
<sequence length="407" mass="45394">MDDLFSNQDDESDSAFLARLCAFVAPVAHASDAVIKDVRLLRWAHAVYEAFGDLDETGAGLTVAELEAACKEAGPGMFESRVAVFKAMGMLTRPQDHAFLRRLLFNPSAVAALLVFERLRRGRGIQEILILLDETRQEILAGLVSREDVETKLLTLRRALSISAGELVQLRDRPVEELLRGRNNHRSADRLLTEARELVAVVESRFPELGGSSSKLITQALRYSAAANELVDRLLRRVSADRDFSMLEPEQYRTAALHSPQNKLAEVLADLVFDPADASITPDEVLGALERFRPRQPRQRPPSAPDLSDDHDPVEQARERRARLRERREATLRLHLRGQIAVDLTDAIRSVPWPHAIKLVTDVLVAAADKTLPFTVSLSDVLHVDATGLVSYVTPIRLIYEEETPDD</sequence>
<evidence type="ECO:0000313" key="2">
    <source>
        <dbReference type="EMBL" id="RAS61284.1"/>
    </source>
</evidence>
<feature type="region of interest" description="Disordered" evidence="1">
    <location>
        <begin position="288"/>
        <end position="322"/>
    </location>
</feature>
<protein>
    <recommendedName>
        <fullName evidence="4">TIGR02678 family protein</fullName>
    </recommendedName>
</protein>
<feature type="compositionally biased region" description="Basic and acidic residues" evidence="1">
    <location>
        <begin position="308"/>
        <end position="319"/>
    </location>
</feature>
<dbReference type="EMBL" id="QLTT01000010">
    <property type="protein sequence ID" value="RAS61284.1"/>
    <property type="molecule type" value="Genomic_DNA"/>
</dbReference>
<keyword evidence="3" id="KW-1185">Reference proteome</keyword>
<evidence type="ECO:0000256" key="1">
    <source>
        <dbReference type="SAM" id="MobiDB-lite"/>
    </source>
</evidence>
<proteinExistence type="predicted"/>
<reference evidence="2 3" key="1">
    <citation type="submission" date="2018-06" db="EMBL/GenBank/DDBJ databases">
        <title>Genomic Encyclopedia of Type Strains, Phase IV (KMG-IV): sequencing the most valuable type-strain genomes for metagenomic binning, comparative biology and taxonomic classification.</title>
        <authorList>
            <person name="Goeker M."/>
        </authorList>
    </citation>
    <scope>NUCLEOTIDE SEQUENCE [LARGE SCALE GENOMIC DNA]</scope>
    <source>
        <strain evidence="2 3">DSM 45479</strain>
    </source>
</reference>
<comment type="caution">
    <text evidence="2">The sequence shown here is derived from an EMBL/GenBank/DDBJ whole genome shotgun (WGS) entry which is preliminary data.</text>
</comment>
<dbReference type="RefSeq" id="WP_112230391.1">
    <property type="nucleotide sequence ID" value="NZ_QLTT01000010.1"/>
</dbReference>
<evidence type="ECO:0008006" key="4">
    <source>
        <dbReference type="Google" id="ProtNLM"/>
    </source>
</evidence>
<evidence type="ECO:0000313" key="3">
    <source>
        <dbReference type="Proteomes" id="UP000248714"/>
    </source>
</evidence>
<name>A0ABX9E271_9PSEU</name>
<accession>A0ABX9E271</accession>
<dbReference type="Proteomes" id="UP000248714">
    <property type="component" value="Unassembled WGS sequence"/>
</dbReference>